<name>A0A1Y4QPK3_9ENTE</name>
<proteinExistence type="predicted"/>
<dbReference type="Proteomes" id="UP000196074">
    <property type="component" value="Unassembled WGS sequence"/>
</dbReference>
<reference evidence="2" key="1">
    <citation type="submission" date="2017-04" db="EMBL/GenBank/DDBJ databases">
        <title>Function of individual gut microbiota members based on whole genome sequencing of pure cultures obtained from chicken caecum.</title>
        <authorList>
            <person name="Medvecky M."/>
            <person name="Cejkova D."/>
            <person name="Polansky O."/>
            <person name="Karasova D."/>
            <person name="Kubasova T."/>
            <person name="Cizek A."/>
            <person name="Rychlik I."/>
        </authorList>
    </citation>
    <scope>NUCLEOTIDE SEQUENCE [LARGE SCALE GENOMIC DNA]</scope>
    <source>
        <strain evidence="2">An144</strain>
    </source>
</reference>
<gene>
    <name evidence="1" type="ORF">B5E88_12275</name>
</gene>
<evidence type="ECO:0000313" key="2">
    <source>
        <dbReference type="Proteomes" id="UP000196074"/>
    </source>
</evidence>
<evidence type="ECO:0000313" key="1">
    <source>
        <dbReference type="EMBL" id="OUQ07208.1"/>
    </source>
</evidence>
<organism evidence="1 2">
    <name type="scientific">Enterococcus cecorum</name>
    <dbReference type="NCBI Taxonomy" id="44008"/>
    <lineage>
        <taxon>Bacteria</taxon>
        <taxon>Bacillati</taxon>
        <taxon>Bacillota</taxon>
        <taxon>Bacilli</taxon>
        <taxon>Lactobacillales</taxon>
        <taxon>Enterococcaceae</taxon>
        <taxon>Enterococcus</taxon>
    </lineage>
</organism>
<comment type="caution">
    <text evidence="1">The sequence shown here is derived from an EMBL/GenBank/DDBJ whole genome shotgun (WGS) entry which is preliminary data.</text>
</comment>
<protein>
    <submittedName>
        <fullName evidence="1">Uncharacterized protein</fullName>
    </submittedName>
</protein>
<dbReference type="EMBL" id="NFLC01000059">
    <property type="protein sequence ID" value="OUQ07208.1"/>
    <property type="molecule type" value="Genomic_DNA"/>
</dbReference>
<accession>A0A1Y4QPK3</accession>
<dbReference type="AlphaFoldDB" id="A0A1Y4QPK3"/>
<sequence>MDVYVICENDNGRFIDLEVYFSEQAAEEALIEYKNKQDGRIYFIKHENALIDDFVFRRKIEFLGERTTEGQYRAFKAGIREKYRQYSWILFCLRKGILIDNKKLKKLERRI</sequence>
<dbReference type="RefSeq" id="WP_087216371.1">
    <property type="nucleotide sequence ID" value="NZ_NFLC01000059.1"/>
</dbReference>